<feature type="transmembrane region" description="Helical" evidence="6">
    <location>
        <begin position="87"/>
        <end position="114"/>
    </location>
</feature>
<dbReference type="AlphaFoldDB" id="S7P7D5"/>
<keyword evidence="8" id="KW-1185">Reference proteome</keyword>
<evidence type="ECO:0000256" key="4">
    <source>
        <dbReference type="ARBA" id="ARBA00022989"/>
    </source>
</evidence>
<evidence type="ECO:0000256" key="2">
    <source>
        <dbReference type="ARBA" id="ARBA00006193"/>
    </source>
</evidence>
<dbReference type="PANTHER" id="PTHR14198">
    <property type="entry name" value="TRANSMEMBRANE 4 L6 FAMILY MEMBER 1-RELATED"/>
    <property type="match status" value="1"/>
</dbReference>
<feature type="transmembrane region" description="Helical" evidence="6">
    <location>
        <begin position="12"/>
        <end position="31"/>
    </location>
</feature>
<dbReference type="Proteomes" id="UP000052978">
    <property type="component" value="Unassembled WGS sequence"/>
</dbReference>
<protein>
    <submittedName>
        <fullName evidence="7">Transmembrane 4 L6 family member 4</fullName>
    </submittedName>
</protein>
<evidence type="ECO:0000313" key="8">
    <source>
        <dbReference type="Proteomes" id="UP000052978"/>
    </source>
</evidence>
<dbReference type="GO" id="GO:0016020">
    <property type="term" value="C:membrane"/>
    <property type="evidence" value="ECO:0007669"/>
    <property type="project" value="UniProtKB-SubCell"/>
</dbReference>
<keyword evidence="4 6" id="KW-1133">Transmembrane helix</keyword>
<feature type="transmembrane region" description="Helical" evidence="6">
    <location>
        <begin position="152"/>
        <end position="173"/>
    </location>
</feature>
<evidence type="ECO:0000256" key="5">
    <source>
        <dbReference type="ARBA" id="ARBA00023136"/>
    </source>
</evidence>
<accession>S7P7D5</accession>
<comment type="subcellular location">
    <subcellularLocation>
        <location evidence="1">Membrane</location>
        <topology evidence="1">Multi-pass membrane protein</topology>
    </subcellularLocation>
</comment>
<evidence type="ECO:0000313" key="7">
    <source>
        <dbReference type="EMBL" id="EPQ06048.1"/>
    </source>
</evidence>
<dbReference type="eggNOG" id="ENOG502QVGK">
    <property type="taxonomic scope" value="Eukaryota"/>
</dbReference>
<gene>
    <name evidence="7" type="ORF">D623_10032830</name>
</gene>
<feature type="transmembrane region" description="Helical" evidence="6">
    <location>
        <begin position="46"/>
        <end position="67"/>
    </location>
</feature>
<dbReference type="InterPro" id="IPR008661">
    <property type="entry name" value="L6_membrane"/>
</dbReference>
<dbReference type="PANTHER" id="PTHR14198:SF15">
    <property type="entry name" value="TRANSMEMBRANE 4 L6 FAMILY MEMBER 4"/>
    <property type="match status" value="1"/>
</dbReference>
<dbReference type="Pfam" id="PF05805">
    <property type="entry name" value="L6_membrane"/>
    <property type="match status" value="2"/>
</dbReference>
<reference evidence="7 8" key="1">
    <citation type="journal article" date="2013" name="Nat. Commun.">
        <title>Genome analysis reveals insights into physiology and longevity of the Brandt's bat Myotis brandtii.</title>
        <authorList>
            <person name="Seim I."/>
            <person name="Fang X."/>
            <person name="Xiong Z."/>
            <person name="Lobanov A.V."/>
            <person name="Huang Z."/>
            <person name="Ma S."/>
            <person name="Feng Y."/>
            <person name="Turanov A.A."/>
            <person name="Zhu Y."/>
            <person name="Lenz T.L."/>
            <person name="Gerashchenko M.V."/>
            <person name="Fan D."/>
            <person name="Hee Yim S."/>
            <person name="Yao X."/>
            <person name="Jordan D."/>
            <person name="Xiong Y."/>
            <person name="Ma Y."/>
            <person name="Lyapunov A.N."/>
            <person name="Chen G."/>
            <person name="Kulakova O.I."/>
            <person name="Sun Y."/>
            <person name="Lee S.G."/>
            <person name="Bronson R.T."/>
            <person name="Moskalev A.A."/>
            <person name="Sunyaev S.R."/>
            <person name="Zhang G."/>
            <person name="Krogh A."/>
            <person name="Wang J."/>
            <person name="Gladyshev V.N."/>
        </authorList>
    </citation>
    <scope>NUCLEOTIDE SEQUENCE [LARGE SCALE GENOMIC DNA]</scope>
</reference>
<evidence type="ECO:0000256" key="6">
    <source>
        <dbReference type="SAM" id="Phobius"/>
    </source>
</evidence>
<comment type="similarity">
    <text evidence="2">Belongs to the L6 tetraspanin family.</text>
</comment>
<sequence length="337" mass="36888">MCTGSCAKCLGGTLIPLTVFGILANILLFFPGGKVIDNNEHLSEEVWFFGGILGNGFLMIFPVLVFLGLKNNDCCGCCGNERCGKRFAMFTSTIFAVIGFLGAGYSFVISAISINKGSKCLMDNSTWGYPFHDGDYLNDKALWSKCREPENVVSWNLTLFSILLIIAVFQMLLCTIQVVNGLLGTLCGDCRCCGCCRMLLPANLFLDLKYNDCCGCCGNERCGKRFAMFSSIIFAGIGFLGAGYSFVISLISVRHGPKCLMENNEWGYPFHDGDYLNDKALWSKCREPENVVSWNLTLFSILLIIAVFQMLLCTIQVVNGLLGTLCGDCCGVYGGKE</sequence>
<evidence type="ECO:0000256" key="1">
    <source>
        <dbReference type="ARBA" id="ARBA00004141"/>
    </source>
</evidence>
<name>S7P7D5_MYOBR</name>
<dbReference type="EMBL" id="KE161952">
    <property type="protein sequence ID" value="EPQ06048.1"/>
    <property type="molecule type" value="Genomic_DNA"/>
</dbReference>
<proteinExistence type="inferred from homology"/>
<evidence type="ECO:0000256" key="3">
    <source>
        <dbReference type="ARBA" id="ARBA00022692"/>
    </source>
</evidence>
<keyword evidence="5 6" id="KW-0472">Membrane</keyword>
<feature type="transmembrane region" description="Helical" evidence="6">
    <location>
        <begin position="291"/>
        <end position="312"/>
    </location>
</feature>
<keyword evidence="3 6" id="KW-0812">Transmembrane</keyword>
<feature type="transmembrane region" description="Helical" evidence="6">
    <location>
        <begin position="231"/>
        <end position="253"/>
    </location>
</feature>
<organism evidence="7 8">
    <name type="scientific">Myotis brandtii</name>
    <name type="common">Brandt's bat</name>
    <dbReference type="NCBI Taxonomy" id="109478"/>
    <lineage>
        <taxon>Eukaryota</taxon>
        <taxon>Metazoa</taxon>
        <taxon>Chordata</taxon>
        <taxon>Craniata</taxon>
        <taxon>Vertebrata</taxon>
        <taxon>Euteleostomi</taxon>
        <taxon>Mammalia</taxon>
        <taxon>Eutheria</taxon>
        <taxon>Laurasiatheria</taxon>
        <taxon>Chiroptera</taxon>
        <taxon>Yangochiroptera</taxon>
        <taxon>Vespertilionidae</taxon>
        <taxon>Myotis</taxon>
    </lineage>
</organism>